<feature type="non-terminal residue" evidence="1">
    <location>
        <position position="247"/>
    </location>
</feature>
<name>A0ABR0LLZ7_9PEZI</name>
<proteinExistence type="predicted"/>
<reference evidence="1 2" key="1">
    <citation type="submission" date="2023-08" db="EMBL/GenBank/DDBJ databases">
        <title>Black Yeasts Isolated from many extreme environments.</title>
        <authorList>
            <person name="Coleine C."/>
            <person name="Stajich J.E."/>
            <person name="Selbmann L."/>
        </authorList>
    </citation>
    <scope>NUCLEOTIDE SEQUENCE [LARGE SCALE GENOMIC DNA]</scope>
    <source>
        <strain evidence="1 2">CCFEE 536</strain>
    </source>
</reference>
<accession>A0ABR0LLZ7</accession>
<evidence type="ECO:0000313" key="1">
    <source>
        <dbReference type="EMBL" id="KAK5200498.1"/>
    </source>
</evidence>
<organism evidence="1 2">
    <name type="scientific">Cryomyces antarcticus</name>
    <dbReference type="NCBI Taxonomy" id="329879"/>
    <lineage>
        <taxon>Eukaryota</taxon>
        <taxon>Fungi</taxon>
        <taxon>Dikarya</taxon>
        <taxon>Ascomycota</taxon>
        <taxon>Pezizomycotina</taxon>
        <taxon>Dothideomycetes</taxon>
        <taxon>Dothideomycetes incertae sedis</taxon>
        <taxon>Cryomyces</taxon>
    </lineage>
</organism>
<dbReference type="EMBL" id="JAVRRA010017450">
    <property type="protein sequence ID" value="KAK5200498.1"/>
    <property type="molecule type" value="Genomic_DNA"/>
</dbReference>
<comment type="caution">
    <text evidence="1">The sequence shown here is derived from an EMBL/GenBank/DDBJ whole genome shotgun (WGS) entry which is preliminary data.</text>
</comment>
<gene>
    <name evidence="1" type="ORF">LTR16_005951</name>
</gene>
<sequence>MGSIKLASDVESLCKAVDLSSLHARVGSRVLHEIEQHLDDAVALLSLRGVFKGYAIPTSVEIGTERQRLLQIDYDSTVELSIKFLSFLKTIYWSSAELPVTTQLVRSSLVLVGASHERLSCAARDALYAALTQLQNEPLSQSTAESLSPELWSRIMSLSSANSSQHYRSIAFNLWLRWTALPDGLRPSQSILQDDKYWKTLQSGLRTGASEQRKSCLHILRRSLSFVERDVVTSHMVYRVSGLDATN</sequence>
<keyword evidence="2" id="KW-1185">Reference proteome</keyword>
<evidence type="ECO:0000313" key="2">
    <source>
        <dbReference type="Proteomes" id="UP001357485"/>
    </source>
</evidence>
<protein>
    <submittedName>
        <fullName evidence="1">Uncharacterized protein</fullName>
    </submittedName>
</protein>
<dbReference type="Proteomes" id="UP001357485">
    <property type="component" value="Unassembled WGS sequence"/>
</dbReference>